<dbReference type="EMBL" id="CP022115">
    <property type="protein sequence ID" value="ASJ25098.1"/>
    <property type="molecule type" value="Genomic_DNA"/>
</dbReference>
<evidence type="ECO:0000256" key="7">
    <source>
        <dbReference type="ARBA" id="ARBA00022741"/>
    </source>
</evidence>
<evidence type="ECO:0000256" key="10">
    <source>
        <dbReference type="ARBA" id="ARBA00023012"/>
    </source>
</evidence>
<keyword evidence="7" id="KW-0547">Nucleotide-binding</keyword>
<dbReference type="InterPro" id="IPR036097">
    <property type="entry name" value="HisK_dim/P_sf"/>
</dbReference>
<dbReference type="InterPro" id="IPR050980">
    <property type="entry name" value="2C_sensor_his_kinase"/>
</dbReference>
<evidence type="ECO:0000256" key="1">
    <source>
        <dbReference type="ARBA" id="ARBA00000085"/>
    </source>
</evidence>
<evidence type="ECO:0000256" key="6">
    <source>
        <dbReference type="ARBA" id="ARBA00022679"/>
    </source>
</evidence>
<feature type="transmembrane region" description="Helical" evidence="12">
    <location>
        <begin position="162"/>
        <end position="184"/>
    </location>
</feature>
<feature type="domain" description="Histidine kinase" evidence="13">
    <location>
        <begin position="253"/>
        <end position="469"/>
    </location>
</feature>
<evidence type="ECO:0000313" key="16">
    <source>
        <dbReference type="Proteomes" id="UP000197424"/>
    </source>
</evidence>
<dbReference type="AlphaFoldDB" id="A0A248LK32"/>
<dbReference type="Gene3D" id="6.10.340.10">
    <property type="match status" value="1"/>
</dbReference>
<keyword evidence="11" id="KW-0175">Coiled coil</keyword>
<gene>
    <name evidence="15" type="ORF">LHGZ1_2267</name>
</gene>
<dbReference type="InterPro" id="IPR036890">
    <property type="entry name" value="HATPase_C_sf"/>
</dbReference>
<dbReference type="EC" id="2.7.13.3" evidence="3"/>
<dbReference type="OrthoDB" id="9804645at2"/>
<dbReference type="CDD" id="cd06225">
    <property type="entry name" value="HAMP"/>
    <property type="match status" value="1"/>
</dbReference>
<keyword evidence="9" id="KW-0067">ATP-binding</keyword>
<dbReference type="Pfam" id="PF02518">
    <property type="entry name" value="HATPase_c"/>
    <property type="match status" value="1"/>
</dbReference>
<dbReference type="GO" id="GO:0005524">
    <property type="term" value="F:ATP binding"/>
    <property type="evidence" value="ECO:0007669"/>
    <property type="project" value="UniProtKB-KW"/>
</dbReference>
<dbReference type="Pfam" id="PF00512">
    <property type="entry name" value="HisKA"/>
    <property type="match status" value="1"/>
</dbReference>
<evidence type="ECO:0000256" key="3">
    <source>
        <dbReference type="ARBA" id="ARBA00012438"/>
    </source>
</evidence>
<protein>
    <recommendedName>
        <fullName evidence="3">histidine kinase</fullName>
        <ecNumber evidence="3">2.7.13.3</ecNumber>
    </recommendedName>
</protein>
<dbReference type="SUPFAM" id="SSF55874">
    <property type="entry name" value="ATPase domain of HSP90 chaperone/DNA topoisomerase II/histidine kinase"/>
    <property type="match status" value="1"/>
</dbReference>
<dbReference type="InterPro" id="IPR003660">
    <property type="entry name" value="HAMP_dom"/>
</dbReference>
<dbReference type="InterPro" id="IPR003661">
    <property type="entry name" value="HisK_dim/P_dom"/>
</dbReference>
<dbReference type="SMART" id="SM00388">
    <property type="entry name" value="HisKA"/>
    <property type="match status" value="1"/>
</dbReference>
<proteinExistence type="predicted"/>
<evidence type="ECO:0000256" key="9">
    <source>
        <dbReference type="ARBA" id="ARBA00022840"/>
    </source>
</evidence>
<keyword evidence="4" id="KW-1003">Cell membrane</keyword>
<feature type="domain" description="HAMP" evidence="14">
    <location>
        <begin position="186"/>
        <end position="238"/>
    </location>
</feature>
<evidence type="ECO:0000256" key="4">
    <source>
        <dbReference type="ARBA" id="ARBA00022475"/>
    </source>
</evidence>
<accession>A0A248LK32</accession>
<dbReference type="PROSITE" id="PS50109">
    <property type="entry name" value="HIS_KIN"/>
    <property type="match status" value="1"/>
</dbReference>
<dbReference type="SUPFAM" id="SSF47384">
    <property type="entry name" value="Homodimeric domain of signal transducing histidine kinase"/>
    <property type="match status" value="1"/>
</dbReference>
<dbReference type="InterPro" id="IPR003594">
    <property type="entry name" value="HATPase_dom"/>
</dbReference>
<keyword evidence="6" id="KW-0808">Transferase</keyword>
<feature type="coiled-coil region" evidence="11">
    <location>
        <begin position="222"/>
        <end position="249"/>
    </location>
</feature>
<sequence>MKRWLLHSLLGRFFALLTVSVAAGLASFALLHQLMSPWTSAIQQQIVESGTRWLEQYAALKDEVERLPAGLTPPQARQLAQKITADLAPFESVEVSVYSPDSVCLAGCTPRARPGKSLLLSIQGLANAHWAFRSDFGRGSWVVVDRPNRGAAPAIRLLLDRFNLLVALEVLLATAVGLTVLASVMRRSIRRLNRISSALDKLPGTGQDVELPVRGQDELASLETSFNRMAALSRDKAEAEARLARQRSEMVTAVSHDLRSPLTGLLGYLELAEGEDDPARRNRYLAMARQKTDAMRDLATRLQEYASLADPDRVLALRLQPASVSAIVRQRWFETALMLEGQGGMTADSGLETDCMALVDPEYFSRAVGNAIDNAARHLAPDACLQIRLTREAGQIVVAVSNVMTEAAQAGIDAALAAFAAGAPVRRASGGYGFGLAISRQIMRRMGGDYCLQCDGALLTARLSVPELTTDGCCVPVAGTGDNPAGHP</sequence>
<keyword evidence="10" id="KW-0902">Two-component regulatory system</keyword>
<dbReference type="Gene3D" id="1.10.287.130">
    <property type="match status" value="1"/>
</dbReference>
<evidence type="ECO:0000256" key="5">
    <source>
        <dbReference type="ARBA" id="ARBA00022553"/>
    </source>
</evidence>
<name>A0A248LK32_9NEIS</name>
<keyword evidence="12" id="KW-0472">Membrane</keyword>
<dbReference type="PANTHER" id="PTHR44936">
    <property type="entry name" value="SENSOR PROTEIN CREC"/>
    <property type="match status" value="1"/>
</dbReference>
<dbReference type="Proteomes" id="UP000197424">
    <property type="component" value="Chromosome"/>
</dbReference>
<reference evidence="16" key="1">
    <citation type="submission" date="2017-06" db="EMBL/GenBank/DDBJ databases">
        <title>Whole genome sequence of Laribacter hongkongensis LHGZ1.</title>
        <authorList>
            <person name="Chen D."/>
            <person name="Wu H."/>
            <person name="Chen J."/>
        </authorList>
    </citation>
    <scope>NUCLEOTIDE SEQUENCE [LARGE SCALE GENOMIC DNA]</scope>
    <source>
        <strain evidence="16">LHGZ1</strain>
    </source>
</reference>
<evidence type="ECO:0000256" key="8">
    <source>
        <dbReference type="ARBA" id="ARBA00022777"/>
    </source>
</evidence>
<evidence type="ECO:0000259" key="14">
    <source>
        <dbReference type="PROSITE" id="PS50885"/>
    </source>
</evidence>
<evidence type="ECO:0000256" key="2">
    <source>
        <dbReference type="ARBA" id="ARBA00004651"/>
    </source>
</evidence>
<dbReference type="CDD" id="cd00082">
    <property type="entry name" value="HisKA"/>
    <property type="match status" value="1"/>
</dbReference>
<dbReference type="InterPro" id="IPR005467">
    <property type="entry name" value="His_kinase_dom"/>
</dbReference>
<keyword evidence="8 15" id="KW-0418">Kinase</keyword>
<dbReference type="RefSeq" id="WP_088861113.1">
    <property type="nucleotide sequence ID" value="NZ_CP022115.1"/>
</dbReference>
<keyword evidence="12" id="KW-1133">Transmembrane helix</keyword>
<dbReference type="PROSITE" id="PS50885">
    <property type="entry name" value="HAMP"/>
    <property type="match status" value="1"/>
</dbReference>
<organism evidence="15 16">
    <name type="scientific">Laribacter hongkongensis</name>
    <dbReference type="NCBI Taxonomy" id="168471"/>
    <lineage>
        <taxon>Bacteria</taxon>
        <taxon>Pseudomonadati</taxon>
        <taxon>Pseudomonadota</taxon>
        <taxon>Betaproteobacteria</taxon>
        <taxon>Neisseriales</taxon>
        <taxon>Aquaspirillaceae</taxon>
        <taxon>Laribacter</taxon>
    </lineage>
</organism>
<dbReference type="GO" id="GO:0005886">
    <property type="term" value="C:plasma membrane"/>
    <property type="evidence" value="ECO:0007669"/>
    <property type="project" value="UniProtKB-SubCell"/>
</dbReference>
<evidence type="ECO:0000313" key="15">
    <source>
        <dbReference type="EMBL" id="ASJ25098.1"/>
    </source>
</evidence>
<keyword evidence="5" id="KW-0597">Phosphoprotein</keyword>
<evidence type="ECO:0000259" key="13">
    <source>
        <dbReference type="PROSITE" id="PS50109"/>
    </source>
</evidence>
<keyword evidence="12" id="KW-0812">Transmembrane</keyword>
<dbReference type="PANTHER" id="PTHR44936:SF9">
    <property type="entry name" value="SENSOR PROTEIN CREC"/>
    <property type="match status" value="1"/>
</dbReference>
<comment type="subcellular location">
    <subcellularLocation>
        <location evidence="2">Cell membrane</location>
        <topology evidence="2">Multi-pass membrane protein</topology>
    </subcellularLocation>
</comment>
<dbReference type="Gene3D" id="3.30.565.10">
    <property type="entry name" value="Histidine kinase-like ATPase, C-terminal domain"/>
    <property type="match status" value="1"/>
</dbReference>
<evidence type="ECO:0000256" key="12">
    <source>
        <dbReference type="SAM" id="Phobius"/>
    </source>
</evidence>
<dbReference type="SMART" id="SM00387">
    <property type="entry name" value="HATPase_c"/>
    <property type="match status" value="1"/>
</dbReference>
<comment type="catalytic activity">
    <reaction evidence="1">
        <text>ATP + protein L-histidine = ADP + protein N-phospho-L-histidine.</text>
        <dbReference type="EC" id="2.7.13.3"/>
    </reaction>
</comment>
<dbReference type="SMART" id="SM00304">
    <property type="entry name" value="HAMP"/>
    <property type="match status" value="1"/>
</dbReference>
<evidence type="ECO:0000256" key="11">
    <source>
        <dbReference type="SAM" id="Coils"/>
    </source>
</evidence>
<dbReference type="Pfam" id="PF00672">
    <property type="entry name" value="HAMP"/>
    <property type="match status" value="1"/>
</dbReference>
<dbReference type="GO" id="GO:0000155">
    <property type="term" value="F:phosphorelay sensor kinase activity"/>
    <property type="evidence" value="ECO:0007669"/>
    <property type="project" value="InterPro"/>
</dbReference>